<evidence type="ECO:0000256" key="1">
    <source>
        <dbReference type="ARBA" id="ARBA00009437"/>
    </source>
</evidence>
<accession>A0A060QH60</accession>
<keyword evidence="3" id="KW-0238">DNA-binding</keyword>
<dbReference type="InterPro" id="IPR000847">
    <property type="entry name" value="LysR_HTH_N"/>
</dbReference>
<evidence type="ECO:0000256" key="2">
    <source>
        <dbReference type="ARBA" id="ARBA00023015"/>
    </source>
</evidence>
<dbReference type="EMBL" id="CBLX010000014">
    <property type="protein sequence ID" value="CDG40255.1"/>
    <property type="molecule type" value="Genomic_DNA"/>
</dbReference>
<dbReference type="RefSeq" id="WP_010667186.1">
    <property type="nucleotide sequence ID" value="NZ_CBLX010000014.1"/>
</dbReference>
<keyword evidence="2" id="KW-0805">Transcription regulation</keyword>
<dbReference type="PANTHER" id="PTHR30346">
    <property type="entry name" value="TRANSCRIPTIONAL DUAL REGULATOR HCAR-RELATED"/>
    <property type="match status" value="1"/>
</dbReference>
<dbReference type="AlphaFoldDB" id="A0A060QH60"/>
<dbReference type="InterPro" id="IPR036390">
    <property type="entry name" value="WH_DNA-bd_sf"/>
</dbReference>
<keyword evidence="4" id="KW-0804">Transcription</keyword>
<dbReference type="PROSITE" id="PS50931">
    <property type="entry name" value="HTH_LYSR"/>
    <property type="match status" value="1"/>
</dbReference>
<name>A0A060QH60_9PROT</name>
<dbReference type="eggNOG" id="COG0583">
    <property type="taxonomic scope" value="Bacteria"/>
</dbReference>
<dbReference type="InterPro" id="IPR005119">
    <property type="entry name" value="LysR_subst-bd"/>
</dbReference>
<dbReference type="SUPFAM" id="SSF53850">
    <property type="entry name" value="Periplasmic binding protein-like II"/>
    <property type="match status" value="1"/>
</dbReference>
<dbReference type="Pfam" id="PF00126">
    <property type="entry name" value="HTH_1"/>
    <property type="match status" value="1"/>
</dbReference>
<comment type="similarity">
    <text evidence="1">Belongs to the LysR transcriptional regulatory family.</text>
</comment>
<organism evidence="6 7">
    <name type="scientific">Asaia bogorensis</name>
    <dbReference type="NCBI Taxonomy" id="91915"/>
    <lineage>
        <taxon>Bacteria</taxon>
        <taxon>Pseudomonadati</taxon>
        <taxon>Pseudomonadota</taxon>
        <taxon>Alphaproteobacteria</taxon>
        <taxon>Acetobacterales</taxon>
        <taxon>Acetobacteraceae</taxon>
        <taxon>Asaia</taxon>
    </lineage>
</organism>
<dbReference type="Proteomes" id="UP000027583">
    <property type="component" value="Unassembled WGS sequence"/>
</dbReference>
<dbReference type="GO" id="GO:0032993">
    <property type="term" value="C:protein-DNA complex"/>
    <property type="evidence" value="ECO:0007669"/>
    <property type="project" value="TreeGrafter"/>
</dbReference>
<dbReference type="GO" id="GO:0003677">
    <property type="term" value="F:DNA binding"/>
    <property type="evidence" value="ECO:0007669"/>
    <property type="project" value="UniProtKB-KW"/>
</dbReference>
<reference evidence="6 7" key="2">
    <citation type="journal article" date="2014" name="PLoS ONE">
        <title>Evolution of mitochondria reconstructed from the energy metabolism of living bacteria.</title>
        <authorList>
            <person name="Degli Esposti M."/>
            <person name="Chouaia B."/>
            <person name="Comandatore F."/>
            <person name="Crotti E."/>
            <person name="Sassera D."/>
            <person name="Lievens P.M."/>
            <person name="Daffonchio D."/>
            <person name="Bandi C."/>
        </authorList>
    </citation>
    <scope>NUCLEOTIDE SEQUENCE [LARGE SCALE GENOMIC DNA]</scope>
    <source>
        <strain evidence="6 7">SF2.1</strain>
    </source>
</reference>
<dbReference type="InterPro" id="IPR036388">
    <property type="entry name" value="WH-like_DNA-bd_sf"/>
</dbReference>
<dbReference type="Gene3D" id="1.10.10.10">
    <property type="entry name" value="Winged helix-like DNA-binding domain superfamily/Winged helix DNA-binding domain"/>
    <property type="match status" value="1"/>
</dbReference>
<dbReference type="PRINTS" id="PR00039">
    <property type="entry name" value="HTHLYSR"/>
</dbReference>
<dbReference type="Pfam" id="PF03466">
    <property type="entry name" value="LysR_substrate"/>
    <property type="match status" value="1"/>
</dbReference>
<comment type="caution">
    <text evidence="6">The sequence shown here is derived from an EMBL/GenBank/DDBJ whole genome shotgun (WGS) entry which is preliminary data.</text>
</comment>
<dbReference type="Gene3D" id="3.40.190.10">
    <property type="entry name" value="Periplasmic binding protein-like II"/>
    <property type="match status" value="2"/>
</dbReference>
<protein>
    <submittedName>
        <fullName evidence="6">Transcriptional regulator</fullName>
    </submittedName>
</protein>
<evidence type="ECO:0000259" key="5">
    <source>
        <dbReference type="PROSITE" id="PS50931"/>
    </source>
</evidence>
<evidence type="ECO:0000256" key="3">
    <source>
        <dbReference type="ARBA" id="ARBA00023125"/>
    </source>
</evidence>
<dbReference type="PANTHER" id="PTHR30346:SF0">
    <property type="entry name" value="HCA OPERON TRANSCRIPTIONAL ACTIVATOR HCAR"/>
    <property type="match status" value="1"/>
</dbReference>
<reference evidence="6 7" key="1">
    <citation type="journal article" date="2014" name="Genome Biol. Evol.">
        <title>Acetic acid bacteria genomes reveal functional traits for adaptation to life in insect guts.</title>
        <authorList>
            <person name="Chouaia B."/>
            <person name="Gaiarsa S."/>
            <person name="Crotti E."/>
            <person name="Comandatore F."/>
            <person name="Degli Esposti M."/>
            <person name="Ricci I."/>
            <person name="Alma A."/>
            <person name="Favia G."/>
            <person name="Bandi C."/>
            <person name="Daffonchio D."/>
        </authorList>
    </citation>
    <scope>NUCLEOTIDE SEQUENCE [LARGE SCALE GENOMIC DNA]</scope>
    <source>
        <strain evidence="6 7">SF2.1</strain>
    </source>
</reference>
<sequence>MSVRRPPLDLRELLFVRVIAREGSIHGAARALGGKQSAVSRSLRLLEERLGVSLFRRTSSGARLTPAGVAFLREAEKLLDGTVGLYERTRRWSRGETGVISVGVQGSIPPGRISAILESYSRAQPGISFIYRDNAKKELLQALEQEEIDLAIMTLPLPGSMAATIPLWSDRVVAIMPVEHPIAQVGTASWAELHDGIFLIGKDDTGDELLALLMRKMRQAGFVPVTRQEAVRSLRVVALAANGSGIALLPDAWLGFLPAAIRERIAVVEVIDGDGFSHFAYGAAWHRERCPPAARTVIRFLEQQAAAF</sequence>
<gene>
    <name evidence="6" type="ORF">ASAP_2210</name>
</gene>
<dbReference type="GO" id="GO:0003700">
    <property type="term" value="F:DNA-binding transcription factor activity"/>
    <property type="evidence" value="ECO:0007669"/>
    <property type="project" value="InterPro"/>
</dbReference>
<proteinExistence type="inferred from homology"/>
<dbReference type="SUPFAM" id="SSF46785">
    <property type="entry name" value="Winged helix' DNA-binding domain"/>
    <property type="match status" value="1"/>
</dbReference>
<evidence type="ECO:0000256" key="4">
    <source>
        <dbReference type="ARBA" id="ARBA00023163"/>
    </source>
</evidence>
<feature type="domain" description="HTH lysR-type" evidence="5">
    <location>
        <begin position="8"/>
        <end position="65"/>
    </location>
</feature>
<evidence type="ECO:0000313" key="7">
    <source>
        <dbReference type="Proteomes" id="UP000027583"/>
    </source>
</evidence>
<evidence type="ECO:0000313" key="6">
    <source>
        <dbReference type="EMBL" id="CDG40255.1"/>
    </source>
</evidence>
<dbReference type="CDD" id="cd08414">
    <property type="entry name" value="PBP2_LTTR_aromatics_like"/>
    <property type="match status" value="1"/>
</dbReference>